<proteinExistence type="predicted"/>
<dbReference type="EMBL" id="JAYKXP010000027">
    <property type="protein sequence ID" value="KAK7043900.1"/>
    <property type="molecule type" value="Genomic_DNA"/>
</dbReference>
<sequence length="210" mass="22406">MAGEVVAVGDDVTSFQVGDRVSANVMVDHISGPPTPETKASCMSGEKVDGVLTEYRVLPEHSLVHLPEHLSYEEGSTLPYALGLLFNVYAMNLPTGQTVLVMGTSAVSLFALQFASASGATVIATSSSGEKLEFAMKLGAKYGIDYVKNKAWEREVLRITNGVGVDHVVEVGGPGTWMQSLAALKYDGELHVVGAQAEARYCQVYILTHL</sequence>
<feature type="domain" description="Alcohol dehydrogenase-like N-terminal" evidence="2">
    <location>
        <begin position="1"/>
        <end position="68"/>
    </location>
</feature>
<evidence type="ECO:0000313" key="4">
    <source>
        <dbReference type="Proteomes" id="UP001383192"/>
    </source>
</evidence>
<comment type="caution">
    <text evidence="3">The sequence shown here is derived from an EMBL/GenBank/DDBJ whole genome shotgun (WGS) entry which is preliminary data.</text>
</comment>
<dbReference type="PANTHER" id="PTHR45033:SF2">
    <property type="entry name" value="ZINC-TYPE ALCOHOL DEHYDROGENASE-LIKE PROTEIN C1773.06C"/>
    <property type="match status" value="1"/>
</dbReference>
<dbReference type="InterPro" id="IPR013149">
    <property type="entry name" value="ADH-like_C"/>
</dbReference>
<dbReference type="InterPro" id="IPR036291">
    <property type="entry name" value="NAD(P)-bd_dom_sf"/>
</dbReference>
<dbReference type="Pfam" id="PF00107">
    <property type="entry name" value="ADH_zinc_N"/>
    <property type="match status" value="1"/>
</dbReference>
<name>A0AAW0CZ32_9AGAR</name>
<feature type="domain" description="Alcohol dehydrogenase-like C-terminal" evidence="1">
    <location>
        <begin position="106"/>
        <end position="198"/>
    </location>
</feature>
<dbReference type="InterPro" id="IPR013154">
    <property type="entry name" value="ADH-like_N"/>
</dbReference>
<reference evidence="3 4" key="1">
    <citation type="submission" date="2024-01" db="EMBL/GenBank/DDBJ databases">
        <title>A draft genome for a cacao thread blight-causing isolate of Paramarasmius palmivorus.</title>
        <authorList>
            <person name="Baruah I.K."/>
            <person name="Bukari Y."/>
            <person name="Amoako-Attah I."/>
            <person name="Meinhardt L.W."/>
            <person name="Bailey B.A."/>
            <person name="Cohen S.P."/>
        </authorList>
    </citation>
    <scope>NUCLEOTIDE SEQUENCE [LARGE SCALE GENOMIC DNA]</scope>
    <source>
        <strain evidence="3 4">GH-12</strain>
    </source>
</reference>
<evidence type="ECO:0000259" key="2">
    <source>
        <dbReference type="Pfam" id="PF08240"/>
    </source>
</evidence>
<keyword evidence="4" id="KW-1185">Reference proteome</keyword>
<dbReference type="Pfam" id="PF08240">
    <property type="entry name" value="ADH_N"/>
    <property type="match status" value="1"/>
</dbReference>
<dbReference type="SUPFAM" id="SSF50129">
    <property type="entry name" value="GroES-like"/>
    <property type="match status" value="1"/>
</dbReference>
<accession>A0AAW0CZ32</accession>
<dbReference type="Gene3D" id="3.40.50.720">
    <property type="entry name" value="NAD(P)-binding Rossmann-like Domain"/>
    <property type="match status" value="1"/>
</dbReference>
<evidence type="ECO:0000313" key="3">
    <source>
        <dbReference type="EMBL" id="KAK7043900.1"/>
    </source>
</evidence>
<dbReference type="InterPro" id="IPR052711">
    <property type="entry name" value="Zinc_ADH-like"/>
</dbReference>
<gene>
    <name evidence="3" type="ORF">VNI00_008066</name>
</gene>
<dbReference type="Proteomes" id="UP001383192">
    <property type="component" value="Unassembled WGS sequence"/>
</dbReference>
<organism evidence="3 4">
    <name type="scientific">Paramarasmius palmivorus</name>
    <dbReference type="NCBI Taxonomy" id="297713"/>
    <lineage>
        <taxon>Eukaryota</taxon>
        <taxon>Fungi</taxon>
        <taxon>Dikarya</taxon>
        <taxon>Basidiomycota</taxon>
        <taxon>Agaricomycotina</taxon>
        <taxon>Agaricomycetes</taxon>
        <taxon>Agaricomycetidae</taxon>
        <taxon>Agaricales</taxon>
        <taxon>Marasmiineae</taxon>
        <taxon>Marasmiaceae</taxon>
        <taxon>Paramarasmius</taxon>
    </lineage>
</organism>
<dbReference type="PANTHER" id="PTHR45033">
    <property type="match status" value="1"/>
</dbReference>
<evidence type="ECO:0008006" key="5">
    <source>
        <dbReference type="Google" id="ProtNLM"/>
    </source>
</evidence>
<dbReference type="InterPro" id="IPR011032">
    <property type="entry name" value="GroES-like_sf"/>
</dbReference>
<dbReference type="CDD" id="cd08276">
    <property type="entry name" value="MDR7"/>
    <property type="match status" value="1"/>
</dbReference>
<dbReference type="SUPFAM" id="SSF51735">
    <property type="entry name" value="NAD(P)-binding Rossmann-fold domains"/>
    <property type="match status" value="1"/>
</dbReference>
<evidence type="ECO:0000259" key="1">
    <source>
        <dbReference type="Pfam" id="PF00107"/>
    </source>
</evidence>
<dbReference type="Gene3D" id="3.90.180.10">
    <property type="entry name" value="Medium-chain alcohol dehydrogenases, catalytic domain"/>
    <property type="match status" value="1"/>
</dbReference>
<protein>
    <recommendedName>
        <fullName evidence="5">Enoyl reductase (ER) domain-containing protein</fullName>
    </recommendedName>
</protein>
<dbReference type="AlphaFoldDB" id="A0AAW0CZ32"/>